<dbReference type="GO" id="GO:0006152">
    <property type="term" value="P:purine nucleoside catabolic process"/>
    <property type="evidence" value="ECO:0007669"/>
    <property type="project" value="TreeGrafter"/>
</dbReference>
<dbReference type="Gene3D" id="3.90.245.10">
    <property type="entry name" value="Ribonucleoside hydrolase-like"/>
    <property type="match status" value="1"/>
</dbReference>
<dbReference type="Proteomes" id="UP000553776">
    <property type="component" value="Unassembled WGS sequence"/>
</dbReference>
<dbReference type="InterPro" id="IPR036452">
    <property type="entry name" value="Ribo_hydro-like"/>
</dbReference>
<keyword evidence="2" id="KW-0326">Glycosidase</keyword>
<sequence>MQTTKRLIIDTDTAGDDVTSLLFGLLWPGVKVEAITTVMGNIPLAQCTVNALTTVEKAGRSGQVPVYAGCDRPLLRPLVQAAYVHGPDGMGDSGFPPPSVRAEAEHAANAIVRLVNDYPGELEIVAHGPLTNLAVAYMLDPSIAGKIKRLWVMGGSCHFRGNITPTAEFNFYVDPEAARIVFEGGFPITMVGWDVCCRYALVGGKDLEALRAIDTPIARFYHQVNRKALEFNRANGLEGVTHPDSVTIAMCIRPELMLRSGRYRVEIECQSEANRGFSAVDTRPAPENTPAWTGAAPNAEVCLEADYRLFYRMLTAMLRGDYREFANI</sequence>
<dbReference type="AlphaFoldDB" id="A0A841U1E9"/>
<name>A0A841U1E9_9BACL</name>
<organism evidence="4 5">
    <name type="scientific">Cohnella xylanilytica</name>
    <dbReference type="NCBI Taxonomy" id="557555"/>
    <lineage>
        <taxon>Bacteria</taxon>
        <taxon>Bacillati</taxon>
        <taxon>Bacillota</taxon>
        <taxon>Bacilli</taxon>
        <taxon>Bacillales</taxon>
        <taxon>Paenibacillaceae</taxon>
        <taxon>Cohnella</taxon>
    </lineage>
</organism>
<feature type="domain" description="Inosine/uridine-preferring nucleoside hydrolase" evidence="3">
    <location>
        <begin position="7"/>
        <end position="311"/>
    </location>
</feature>
<dbReference type="InterPro" id="IPR023186">
    <property type="entry name" value="IUNH"/>
</dbReference>
<dbReference type="GO" id="GO:0005829">
    <property type="term" value="C:cytosol"/>
    <property type="evidence" value="ECO:0007669"/>
    <property type="project" value="TreeGrafter"/>
</dbReference>
<protein>
    <submittedName>
        <fullName evidence="4">Nucleoside hydrolase</fullName>
    </submittedName>
</protein>
<evidence type="ECO:0000313" key="5">
    <source>
        <dbReference type="Proteomes" id="UP000553776"/>
    </source>
</evidence>
<evidence type="ECO:0000313" key="4">
    <source>
        <dbReference type="EMBL" id="MBB6693008.1"/>
    </source>
</evidence>
<evidence type="ECO:0000256" key="1">
    <source>
        <dbReference type="ARBA" id="ARBA00022801"/>
    </source>
</evidence>
<dbReference type="EMBL" id="JACJVR010000064">
    <property type="protein sequence ID" value="MBB6693008.1"/>
    <property type="molecule type" value="Genomic_DNA"/>
</dbReference>
<dbReference type="GO" id="GO:0008477">
    <property type="term" value="F:purine nucleosidase activity"/>
    <property type="evidence" value="ECO:0007669"/>
    <property type="project" value="TreeGrafter"/>
</dbReference>
<gene>
    <name evidence="4" type="ORF">H7B90_16490</name>
</gene>
<dbReference type="Pfam" id="PF01156">
    <property type="entry name" value="IU_nuc_hydro"/>
    <property type="match status" value="1"/>
</dbReference>
<keyword evidence="1 4" id="KW-0378">Hydrolase</keyword>
<proteinExistence type="predicted"/>
<evidence type="ECO:0000259" key="3">
    <source>
        <dbReference type="Pfam" id="PF01156"/>
    </source>
</evidence>
<evidence type="ECO:0000256" key="2">
    <source>
        <dbReference type="ARBA" id="ARBA00023295"/>
    </source>
</evidence>
<dbReference type="RefSeq" id="WP_185136995.1">
    <property type="nucleotide sequence ID" value="NZ_BORM01000077.1"/>
</dbReference>
<dbReference type="PANTHER" id="PTHR12304">
    <property type="entry name" value="INOSINE-URIDINE PREFERRING NUCLEOSIDE HYDROLASE"/>
    <property type="match status" value="1"/>
</dbReference>
<comment type="caution">
    <text evidence="4">The sequence shown here is derived from an EMBL/GenBank/DDBJ whole genome shotgun (WGS) entry which is preliminary data.</text>
</comment>
<reference evidence="4 5" key="1">
    <citation type="submission" date="2020-08" db="EMBL/GenBank/DDBJ databases">
        <title>Cohnella phylogeny.</title>
        <authorList>
            <person name="Dunlap C."/>
        </authorList>
    </citation>
    <scope>NUCLEOTIDE SEQUENCE [LARGE SCALE GENOMIC DNA]</scope>
    <source>
        <strain evidence="4 5">DSM 25239</strain>
    </source>
</reference>
<dbReference type="CDD" id="cd02649">
    <property type="entry name" value="nuc_hydro_CeIAG"/>
    <property type="match status" value="1"/>
</dbReference>
<keyword evidence="5" id="KW-1185">Reference proteome</keyword>
<dbReference type="InterPro" id="IPR001910">
    <property type="entry name" value="Inosine/uridine_hydrolase_dom"/>
</dbReference>
<dbReference type="SUPFAM" id="SSF53590">
    <property type="entry name" value="Nucleoside hydrolase"/>
    <property type="match status" value="1"/>
</dbReference>
<accession>A0A841U1E9</accession>
<dbReference type="PANTHER" id="PTHR12304:SF4">
    <property type="entry name" value="URIDINE NUCLEOSIDASE"/>
    <property type="match status" value="1"/>
</dbReference>